<feature type="compositionally biased region" description="Basic and acidic residues" evidence="1">
    <location>
        <begin position="82"/>
        <end position="92"/>
    </location>
</feature>
<proteinExistence type="predicted"/>
<dbReference type="EMBL" id="LAZR01068758">
    <property type="protein sequence ID" value="KKK49041.1"/>
    <property type="molecule type" value="Genomic_DNA"/>
</dbReference>
<gene>
    <name evidence="2" type="ORF">LCGC14_3139080</name>
</gene>
<feature type="compositionally biased region" description="Acidic residues" evidence="1">
    <location>
        <begin position="109"/>
        <end position="119"/>
    </location>
</feature>
<sequence>MQSIRNASQPPGTAFKKHGTVQENIHNAEHDREDEDHPQRDVRVHEPLQVMNDKRSLEPCPGVLTPSEPELQVRKRAVPPGHLHDHRKDKPPNVHCPQVQALPPPDAADHEEDDPEGVEDQGYLSKDTIEHGAPTSDSNREILQPP</sequence>
<protein>
    <submittedName>
        <fullName evidence="2">Uncharacterized protein</fullName>
    </submittedName>
</protein>
<comment type="caution">
    <text evidence="2">The sequence shown here is derived from an EMBL/GenBank/DDBJ whole genome shotgun (WGS) entry which is preliminary data.</text>
</comment>
<feature type="region of interest" description="Disordered" evidence="1">
    <location>
        <begin position="1"/>
        <end position="146"/>
    </location>
</feature>
<reference evidence="2" key="1">
    <citation type="journal article" date="2015" name="Nature">
        <title>Complex archaea that bridge the gap between prokaryotes and eukaryotes.</title>
        <authorList>
            <person name="Spang A."/>
            <person name="Saw J.H."/>
            <person name="Jorgensen S.L."/>
            <person name="Zaremba-Niedzwiedzka K."/>
            <person name="Martijn J."/>
            <person name="Lind A.E."/>
            <person name="van Eijk R."/>
            <person name="Schleper C."/>
            <person name="Guy L."/>
            <person name="Ettema T.J."/>
        </authorList>
    </citation>
    <scope>NUCLEOTIDE SEQUENCE</scope>
</reference>
<evidence type="ECO:0000313" key="2">
    <source>
        <dbReference type="EMBL" id="KKK49041.1"/>
    </source>
</evidence>
<feature type="compositionally biased region" description="Basic and acidic residues" evidence="1">
    <location>
        <begin position="26"/>
        <end position="57"/>
    </location>
</feature>
<name>A0A0F8YLS9_9ZZZZ</name>
<accession>A0A0F8YLS9</accession>
<dbReference type="AlphaFoldDB" id="A0A0F8YLS9"/>
<evidence type="ECO:0000256" key="1">
    <source>
        <dbReference type="SAM" id="MobiDB-lite"/>
    </source>
</evidence>
<organism evidence="2">
    <name type="scientific">marine sediment metagenome</name>
    <dbReference type="NCBI Taxonomy" id="412755"/>
    <lineage>
        <taxon>unclassified sequences</taxon>
        <taxon>metagenomes</taxon>
        <taxon>ecological metagenomes</taxon>
    </lineage>
</organism>
<feature type="compositionally biased region" description="Polar residues" evidence="1">
    <location>
        <begin position="1"/>
        <end position="11"/>
    </location>
</feature>